<evidence type="ECO:0000313" key="2">
    <source>
        <dbReference type="EMBL" id="ALS74422.1"/>
    </source>
</evidence>
<sequence>MEKLQSVQQFTQLANSENVIFMFTAGWCPDCRVIDPIMPDIEEKFSDYTFVSVDRDEFIDLCIEKDIYGIPSFLGFREGDEQGRFVSRDRKTQEEIESFISNLSK</sequence>
<dbReference type="AlphaFoldDB" id="A0A0U2Q6Z3"/>
<dbReference type="Pfam" id="PF00085">
    <property type="entry name" value="Thioredoxin"/>
    <property type="match status" value="1"/>
</dbReference>
<dbReference type="RefSeq" id="WP_058381129.1">
    <property type="nucleotide sequence ID" value="NZ_CP013659.2"/>
</dbReference>
<keyword evidence="3" id="KW-1185">Reference proteome</keyword>
<dbReference type="OrthoDB" id="7629852at2"/>
<dbReference type="SUPFAM" id="SSF52833">
    <property type="entry name" value="Thioredoxin-like"/>
    <property type="match status" value="1"/>
</dbReference>
<dbReference type="InterPro" id="IPR036249">
    <property type="entry name" value="Thioredoxin-like_sf"/>
</dbReference>
<dbReference type="Gene3D" id="3.40.30.10">
    <property type="entry name" value="Glutaredoxin"/>
    <property type="match status" value="1"/>
</dbReference>
<protein>
    <submittedName>
        <fullName evidence="2">Thioredoxin</fullName>
    </submittedName>
</protein>
<dbReference type="PANTHER" id="PTHR10438:SF468">
    <property type="entry name" value="THIOREDOXIN-1-RELATED"/>
    <property type="match status" value="1"/>
</dbReference>
<organism evidence="2 3">
    <name type="scientific">Planococcus rifietoensis</name>
    <dbReference type="NCBI Taxonomy" id="200991"/>
    <lineage>
        <taxon>Bacteria</taxon>
        <taxon>Bacillati</taxon>
        <taxon>Bacillota</taxon>
        <taxon>Bacilli</taxon>
        <taxon>Bacillales</taxon>
        <taxon>Caryophanaceae</taxon>
        <taxon>Planococcus</taxon>
    </lineage>
</organism>
<proteinExistence type="predicted"/>
<dbReference type="Proteomes" id="UP000067683">
    <property type="component" value="Chromosome"/>
</dbReference>
<dbReference type="PROSITE" id="PS51352">
    <property type="entry name" value="THIOREDOXIN_2"/>
    <property type="match status" value="1"/>
</dbReference>
<dbReference type="InterPro" id="IPR013766">
    <property type="entry name" value="Thioredoxin_domain"/>
</dbReference>
<dbReference type="EMBL" id="CP013659">
    <property type="protein sequence ID" value="ALS74422.1"/>
    <property type="molecule type" value="Genomic_DNA"/>
</dbReference>
<dbReference type="PANTHER" id="PTHR10438">
    <property type="entry name" value="THIOREDOXIN"/>
    <property type="match status" value="1"/>
</dbReference>
<accession>A0A0U2Q6Z3</accession>
<evidence type="ECO:0000313" key="3">
    <source>
        <dbReference type="Proteomes" id="UP000067683"/>
    </source>
</evidence>
<reference evidence="2" key="1">
    <citation type="submission" date="2016-01" db="EMBL/GenBank/DDBJ databases">
        <title>Complete genome of Planococcus rifietoensis type strain M8.</title>
        <authorList>
            <person name="See-Too W.S."/>
        </authorList>
    </citation>
    <scope>NUCLEOTIDE SEQUENCE [LARGE SCALE GENOMIC DNA]</scope>
    <source>
        <strain evidence="2">M8</strain>
    </source>
</reference>
<gene>
    <name evidence="2" type="ORF">AUC31_03725</name>
</gene>
<dbReference type="InterPro" id="IPR050620">
    <property type="entry name" value="Thioredoxin_H-type-like"/>
</dbReference>
<feature type="domain" description="Thioredoxin" evidence="1">
    <location>
        <begin position="1"/>
        <end position="105"/>
    </location>
</feature>
<name>A0A0U2Q6Z3_9BACL</name>
<dbReference type="KEGG" id="prt:AUC31_03725"/>
<dbReference type="CDD" id="cd02947">
    <property type="entry name" value="TRX_family"/>
    <property type="match status" value="1"/>
</dbReference>
<dbReference type="STRING" id="200991.AUC31_03725"/>
<evidence type="ECO:0000259" key="1">
    <source>
        <dbReference type="PROSITE" id="PS51352"/>
    </source>
</evidence>